<comment type="caution">
    <text evidence="3">The sequence shown here is derived from an EMBL/GenBank/DDBJ whole genome shotgun (WGS) entry which is preliminary data.</text>
</comment>
<dbReference type="EMBL" id="BOPF01000012">
    <property type="protein sequence ID" value="GIJ46659.1"/>
    <property type="molecule type" value="Genomic_DNA"/>
</dbReference>
<feature type="domain" description="Glycosyltransferase family 28 N-terminal" evidence="1">
    <location>
        <begin position="3"/>
        <end position="127"/>
    </location>
</feature>
<organism evidence="3 4">
    <name type="scientific">Virgisporangium aliadipatigenens</name>
    <dbReference type="NCBI Taxonomy" id="741659"/>
    <lineage>
        <taxon>Bacteria</taxon>
        <taxon>Bacillati</taxon>
        <taxon>Actinomycetota</taxon>
        <taxon>Actinomycetes</taxon>
        <taxon>Micromonosporales</taxon>
        <taxon>Micromonosporaceae</taxon>
        <taxon>Virgisporangium</taxon>
    </lineage>
</organism>
<evidence type="ECO:0000259" key="1">
    <source>
        <dbReference type="Pfam" id="PF03033"/>
    </source>
</evidence>
<dbReference type="AlphaFoldDB" id="A0A8J4DQI8"/>
<dbReference type="RefSeq" id="WP_203900185.1">
    <property type="nucleotide sequence ID" value="NZ_BOPF01000012.1"/>
</dbReference>
<dbReference type="GO" id="GO:0033072">
    <property type="term" value="P:vancomycin biosynthetic process"/>
    <property type="evidence" value="ECO:0007669"/>
    <property type="project" value="UniProtKB-ARBA"/>
</dbReference>
<dbReference type="SUPFAM" id="SSF53756">
    <property type="entry name" value="UDP-Glycosyltransferase/glycogen phosphorylase"/>
    <property type="match status" value="1"/>
</dbReference>
<accession>A0A8J4DQI8</accession>
<dbReference type="FunFam" id="3.40.50.2000:FF:000009">
    <property type="entry name" value="Sterol 3-beta-glucosyltransferase UGT80A2"/>
    <property type="match status" value="1"/>
</dbReference>
<evidence type="ECO:0000313" key="3">
    <source>
        <dbReference type="EMBL" id="GIJ46659.1"/>
    </source>
</evidence>
<name>A0A8J4DQI8_9ACTN</name>
<dbReference type="GO" id="GO:0008194">
    <property type="term" value="F:UDP-glycosyltransferase activity"/>
    <property type="evidence" value="ECO:0007669"/>
    <property type="project" value="InterPro"/>
</dbReference>
<dbReference type="InterPro" id="IPR004276">
    <property type="entry name" value="GlycoTrans_28_N"/>
</dbReference>
<dbReference type="GO" id="GO:0005975">
    <property type="term" value="P:carbohydrate metabolic process"/>
    <property type="evidence" value="ECO:0007669"/>
    <property type="project" value="InterPro"/>
</dbReference>
<reference evidence="3" key="1">
    <citation type="submission" date="2021-01" db="EMBL/GenBank/DDBJ databases">
        <title>Whole genome shotgun sequence of Virgisporangium aliadipatigenens NBRC 105644.</title>
        <authorList>
            <person name="Komaki H."/>
            <person name="Tamura T."/>
        </authorList>
    </citation>
    <scope>NUCLEOTIDE SEQUENCE</scope>
    <source>
        <strain evidence="3">NBRC 105644</strain>
    </source>
</reference>
<dbReference type="GO" id="GO:0016758">
    <property type="term" value="F:hexosyltransferase activity"/>
    <property type="evidence" value="ECO:0007669"/>
    <property type="project" value="InterPro"/>
</dbReference>
<dbReference type="InterPro" id="IPR010610">
    <property type="entry name" value="EryCIII-like_C"/>
</dbReference>
<dbReference type="PANTHER" id="PTHR48050">
    <property type="entry name" value="STEROL 3-BETA-GLUCOSYLTRANSFERASE"/>
    <property type="match status" value="1"/>
</dbReference>
<dbReference type="Pfam" id="PF06722">
    <property type="entry name" value="EryCIII-like_C"/>
    <property type="match status" value="1"/>
</dbReference>
<keyword evidence="3" id="KW-0808">Transferase</keyword>
<protein>
    <submittedName>
        <fullName evidence="3">Glycosyl transferase</fullName>
    </submittedName>
</protein>
<dbReference type="Gene3D" id="3.40.50.2000">
    <property type="entry name" value="Glycogen Phosphorylase B"/>
    <property type="match status" value="2"/>
</dbReference>
<evidence type="ECO:0000313" key="4">
    <source>
        <dbReference type="Proteomes" id="UP000619260"/>
    </source>
</evidence>
<dbReference type="InterPro" id="IPR050426">
    <property type="entry name" value="Glycosyltransferase_28"/>
</dbReference>
<feature type="domain" description="Erythromycin biosynthesis protein CIII-like C-terminal" evidence="2">
    <location>
        <begin position="292"/>
        <end position="378"/>
    </location>
</feature>
<gene>
    <name evidence="3" type="ORF">Val02_35450</name>
</gene>
<dbReference type="PANTHER" id="PTHR48050:SF13">
    <property type="entry name" value="STEROL 3-BETA-GLUCOSYLTRANSFERASE UGT80A2"/>
    <property type="match status" value="1"/>
</dbReference>
<sequence length="401" mass="41723">MRVLLTTMDSRGGVEPLAGLAAHLRALGHDARIAAPPDCADRLAEADVPLVPVGPSVRDLVHGAKPPSLADIPRRAAEVTEAWFEQVLPAAVGCDALLASGIIPAVAAGRSIAEKLGIPFVWVNYCPIFVPSPHFPVWPAPGRPFPAGVTDRAEQDALARQGYHEIFGGALNASRTKFGLAPVDDVRGHILTGHTWVAADPVLAPWITPAEVDVVQTGAWILPDERPLPAEVEAFLDAGEAPVFMTFGSQRAPEEFARVAVASARAHGRRVILSRGWSGLAPLVDGDDCLSVGEINQQALFRRVAAAVHHGGAGTTHTAARAGAPQVVVPLMGDQPYFAARVAALGIGAAHEGPVPSVDSLTAALEIALAPGTKARAAEVAPTIRTDGTDVAAKELSACTR</sequence>
<keyword evidence="4" id="KW-1185">Reference proteome</keyword>
<proteinExistence type="predicted"/>
<evidence type="ECO:0000259" key="2">
    <source>
        <dbReference type="Pfam" id="PF06722"/>
    </source>
</evidence>
<dbReference type="Proteomes" id="UP000619260">
    <property type="component" value="Unassembled WGS sequence"/>
</dbReference>
<dbReference type="InterPro" id="IPR002213">
    <property type="entry name" value="UDP_glucos_trans"/>
</dbReference>
<dbReference type="Pfam" id="PF03033">
    <property type="entry name" value="Glyco_transf_28"/>
    <property type="match status" value="1"/>
</dbReference>
<dbReference type="CDD" id="cd03784">
    <property type="entry name" value="GT1_Gtf-like"/>
    <property type="match status" value="1"/>
</dbReference>